<dbReference type="Proteomes" id="UP001286456">
    <property type="component" value="Unassembled WGS sequence"/>
</dbReference>
<protein>
    <submittedName>
        <fullName evidence="1">Uncharacterized protein</fullName>
    </submittedName>
</protein>
<evidence type="ECO:0000313" key="1">
    <source>
        <dbReference type="EMBL" id="KAK3323889.1"/>
    </source>
</evidence>
<proteinExistence type="predicted"/>
<gene>
    <name evidence="1" type="ORF">B0T19DRAFT_216087</name>
</gene>
<evidence type="ECO:0000313" key="2">
    <source>
        <dbReference type="Proteomes" id="UP001286456"/>
    </source>
</evidence>
<organism evidence="1 2">
    <name type="scientific">Cercophora scortea</name>
    <dbReference type="NCBI Taxonomy" id="314031"/>
    <lineage>
        <taxon>Eukaryota</taxon>
        <taxon>Fungi</taxon>
        <taxon>Dikarya</taxon>
        <taxon>Ascomycota</taxon>
        <taxon>Pezizomycotina</taxon>
        <taxon>Sordariomycetes</taxon>
        <taxon>Sordariomycetidae</taxon>
        <taxon>Sordariales</taxon>
        <taxon>Lasiosphaeriaceae</taxon>
        <taxon>Cercophora</taxon>
    </lineage>
</organism>
<dbReference type="AlphaFoldDB" id="A0AAE0IEZ0"/>
<sequence length="219" mass="24173">MMCIIMALDKKRCGQSNTLVNTTLLRTYLWQRSYSNSSSIDGRCHSWPPNTTRCYYFQLGSGTKTCLACCLFLCVMHATTLLILASASENASACSTRPDGCWGCSLVLLFCCCCCCCYCDCGYSHHLFGLEYIRPLCCRSCVPGNNLSSPCHWLNPGPMARFISLSLGESGCKVHSYAQQQTDRRHSNTHAGWNQDCASPFPPSTVWRSVASRLGVALP</sequence>
<reference evidence="1" key="2">
    <citation type="submission" date="2023-06" db="EMBL/GenBank/DDBJ databases">
        <authorList>
            <consortium name="Lawrence Berkeley National Laboratory"/>
            <person name="Haridas S."/>
            <person name="Hensen N."/>
            <person name="Bonometti L."/>
            <person name="Westerberg I."/>
            <person name="Brannstrom I.O."/>
            <person name="Guillou S."/>
            <person name="Cros-Aarteil S."/>
            <person name="Calhoun S."/>
            <person name="Kuo A."/>
            <person name="Mondo S."/>
            <person name="Pangilinan J."/>
            <person name="Riley R."/>
            <person name="Labutti K."/>
            <person name="Andreopoulos B."/>
            <person name="Lipzen A."/>
            <person name="Chen C."/>
            <person name="Yanf M."/>
            <person name="Daum C."/>
            <person name="Ng V."/>
            <person name="Clum A."/>
            <person name="Steindorff A."/>
            <person name="Ohm R."/>
            <person name="Martin F."/>
            <person name="Silar P."/>
            <person name="Natvig D."/>
            <person name="Lalanne C."/>
            <person name="Gautier V."/>
            <person name="Ament-Velasquez S.L."/>
            <person name="Kruys A."/>
            <person name="Hutchinson M.I."/>
            <person name="Powell A.J."/>
            <person name="Barry K."/>
            <person name="Miller A.N."/>
            <person name="Grigoriev I.V."/>
            <person name="Debuchy R."/>
            <person name="Gladieux P."/>
            <person name="Thoren M.H."/>
            <person name="Johannesson H."/>
        </authorList>
    </citation>
    <scope>NUCLEOTIDE SEQUENCE</scope>
    <source>
        <strain evidence="1">SMH4131-1</strain>
    </source>
</reference>
<dbReference type="EMBL" id="JAUEPO010000004">
    <property type="protein sequence ID" value="KAK3323889.1"/>
    <property type="molecule type" value="Genomic_DNA"/>
</dbReference>
<reference evidence="1" key="1">
    <citation type="journal article" date="2023" name="Mol. Phylogenet. Evol.">
        <title>Genome-scale phylogeny and comparative genomics of the fungal order Sordariales.</title>
        <authorList>
            <person name="Hensen N."/>
            <person name="Bonometti L."/>
            <person name="Westerberg I."/>
            <person name="Brannstrom I.O."/>
            <person name="Guillou S."/>
            <person name="Cros-Aarteil S."/>
            <person name="Calhoun S."/>
            <person name="Haridas S."/>
            <person name="Kuo A."/>
            <person name="Mondo S."/>
            <person name="Pangilinan J."/>
            <person name="Riley R."/>
            <person name="LaButti K."/>
            <person name="Andreopoulos B."/>
            <person name="Lipzen A."/>
            <person name="Chen C."/>
            <person name="Yan M."/>
            <person name="Daum C."/>
            <person name="Ng V."/>
            <person name="Clum A."/>
            <person name="Steindorff A."/>
            <person name="Ohm R.A."/>
            <person name="Martin F."/>
            <person name="Silar P."/>
            <person name="Natvig D.O."/>
            <person name="Lalanne C."/>
            <person name="Gautier V."/>
            <person name="Ament-Velasquez S.L."/>
            <person name="Kruys A."/>
            <person name="Hutchinson M.I."/>
            <person name="Powell A.J."/>
            <person name="Barry K."/>
            <person name="Miller A.N."/>
            <person name="Grigoriev I.V."/>
            <person name="Debuchy R."/>
            <person name="Gladieux P."/>
            <person name="Hiltunen Thoren M."/>
            <person name="Johannesson H."/>
        </authorList>
    </citation>
    <scope>NUCLEOTIDE SEQUENCE</scope>
    <source>
        <strain evidence="1">SMH4131-1</strain>
    </source>
</reference>
<accession>A0AAE0IEZ0</accession>
<comment type="caution">
    <text evidence="1">The sequence shown here is derived from an EMBL/GenBank/DDBJ whole genome shotgun (WGS) entry which is preliminary data.</text>
</comment>
<name>A0AAE0IEZ0_9PEZI</name>
<keyword evidence="2" id="KW-1185">Reference proteome</keyword>